<dbReference type="PANTHER" id="PTHR42701">
    <property type="entry name" value="IMIDAZOLE GLYCEROL PHOSPHATE SYNTHASE SUBUNIT HISH"/>
    <property type="match status" value="1"/>
</dbReference>
<comment type="caution">
    <text evidence="11">The sequence shown here is derived from an EMBL/GenBank/DDBJ whole genome shotgun (WGS) entry which is preliminary data.</text>
</comment>
<keyword evidence="4" id="KW-0378">Hydrolase</keyword>
<dbReference type="InterPro" id="IPR017926">
    <property type="entry name" value="GATASE"/>
</dbReference>
<keyword evidence="6" id="KW-0368">Histidine biosynthesis</keyword>
<dbReference type="EMBL" id="VSSQ01098438">
    <property type="protein sequence ID" value="MPN41421.1"/>
    <property type="molecule type" value="Genomic_DNA"/>
</dbReference>
<evidence type="ECO:0000256" key="4">
    <source>
        <dbReference type="ARBA" id="ARBA00022801"/>
    </source>
</evidence>
<dbReference type="GO" id="GO:0016829">
    <property type="term" value="F:lyase activity"/>
    <property type="evidence" value="ECO:0007669"/>
    <property type="project" value="UniProtKB-KW"/>
</dbReference>
<evidence type="ECO:0000256" key="3">
    <source>
        <dbReference type="ARBA" id="ARBA00022605"/>
    </source>
</evidence>
<dbReference type="PANTHER" id="PTHR42701:SF1">
    <property type="entry name" value="IMIDAZOLE GLYCEROL PHOSPHATE SYNTHASE SUBUNIT HISH"/>
    <property type="match status" value="1"/>
</dbReference>
<dbReference type="GO" id="GO:0000105">
    <property type="term" value="P:L-histidine biosynthetic process"/>
    <property type="evidence" value="ECO:0007669"/>
    <property type="project" value="UniProtKB-UniPathway"/>
</dbReference>
<keyword evidence="11" id="KW-0808">Transferase</keyword>
<proteinExistence type="predicted"/>
<evidence type="ECO:0000256" key="1">
    <source>
        <dbReference type="ARBA" id="ARBA00005091"/>
    </source>
</evidence>
<evidence type="ECO:0000256" key="7">
    <source>
        <dbReference type="ARBA" id="ARBA00023239"/>
    </source>
</evidence>
<dbReference type="AlphaFoldDB" id="A0A645HQT3"/>
<comment type="catalytic activity">
    <reaction evidence="8">
        <text>5-[(5-phospho-1-deoxy-D-ribulos-1-ylimino)methylamino]-1-(5-phospho-beta-D-ribosyl)imidazole-4-carboxamide + L-glutamine = D-erythro-1-(imidazol-4-yl)glycerol 3-phosphate + 5-amino-1-(5-phospho-beta-D-ribosyl)imidazole-4-carboxamide + L-glutamate + H(+)</text>
        <dbReference type="Rhea" id="RHEA:24793"/>
        <dbReference type="ChEBI" id="CHEBI:15378"/>
        <dbReference type="ChEBI" id="CHEBI:29985"/>
        <dbReference type="ChEBI" id="CHEBI:58278"/>
        <dbReference type="ChEBI" id="CHEBI:58359"/>
        <dbReference type="ChEBI" id="CHEBI:58475"/>
        <dbReference type="ChEBI" id="CHEBI:58525"/>
        <dbReference type="EC" id="4.3.2.10"/>
    </reaction>
</comment>
<comment type="catalytic activity">
    <reaction evidence="9">
        <text>L-glutamine + H2O = L-glutamate + NH4(+)</text>
        <dbReference type="Rhea" id="RHEA:15889"/>
        <dbReference type="ChEBI" id="CHEBI:15377"/>
        <dbReference type="ChEBI" id="CHEBI:28938"/>
        <dbReference type="ChEBI" id="CHEBI:29985"/>
        <dbReference type="ChEBI" id="CHEBI:58359"/>
        <dbReference type="EC" id="3.5.1.2"/>
    </reaction>
</comment>
<evidence type="ECO:0000256" key="2">
    <source>
        <dbReference type="ARBA" id="ARBA00011152"/>
    </source>
</evidence>
<dbReference type="NCBIfam" id="TIGR01855">
    <property type="entry name" value="IMP_synth_hisH"/>
    <property type="match status" value="1"/>
</dbReference>
<protein>
    <submittedName>
        <fullName evidence="11">Imidazole glycerol phosphate synthase subunit HisH</fullName>
        <ecNumber evidence="11">2.4.2.-</ecNumber>
    </submittedName>
</protein>
<comment type="pathway">
    <text evidence="1">Amino-acid biosynthesis; L-histidine biosynthesis; L-histidine from 5-phospho-alpha-D-ribose 1-diphosphate: step 5/9.</text>
</comment>
<organism evidence="11">
    <name type="scientific">bioreactor metagenome</name>
    <dbReference type="NCBI Taxonomy" id="1076179"/>
    <lineage>
        <taxon>unclassified sequences</taxon>
        <taxon>metagenomes</taxon>
        <taxon>ecological metagenomes</taxon>
    </lineage>
</organism>
<dbReference type="SUPFAM" id="SSF52317">
    <property type="entry name" value="Class I glutamine amidotransferase-like"/>
    <property type="match status" value="1"/>
</dbReference>
<feature type="domain" description="Glutamine amidotransferase" evidence="10">
    <location>
        <begin position="1"/>
        <end position="114"/>
    </location>
</feature>
<dbReference type="UniPathway" id="UPA00031">
    <property type="reaction ID" value="UER00010"/>
</dbReference>
<evidence type="ECO:0000313" key="11">
    <source>
        <dbReference type="EMBL" id="MPN41421.1"/>
    </source>
</evidence>
<dbReference type="Pfam" id="PF00117">
    <property type="entry name" value="GATase"/>
    <property type="match status" value="1"/>
</dbReference>
<evidence type="ECO:0000256" key="9">
    <source>
        <dbReference type="ARBA" id="ARBA00049534"/>
    </source>
</evidence>
<name>A0A645HQT3_9ZZZZ</name>
<evidence type="ECO:0000259" key="10">
    <source>
        <dbReference type="Pfam" id="PF00117"/>
    </source>
</evidence>
<keyword evidence="3" id="KW-0028">Amino-acid biosynthesis</keyword>
<accession>A0A645HQT3</accession>
<evidence type="ECO:0000256" key="6">
    <source>
        <dbReference type="ARBA" id="ARBA00023102"/>
    </source>
</evidence>
<evidence type="ECO:0000256" key="5">
    <source>
        <dbReference type="ARBA" id="ARBA00022962"/>
    </source>
</evidence>
<reference evidence="11" key="1">
    <citation type="submission" date="2019-08" db="EMBL/GenBank/DDBJ databases">
        <authorList>
            <person name="Kucharzyk K."/>
            <person name="Murdoch R.W."/>
            <person name="Higgins S."/>
            <person name="Loffler F."/>
        </authorList>
    </citation>
    <scope>NUCLEOTIDE SEQUENCE</scope>
</reference>
<gene>
    <name evidence="11" type="primary">hisH_46</name>
    <name evidence="11" type="ORF">SDC9_188967</name>
</gene>
<dbReference type="PROSITE" id="PS51273">
    <property type="entry name" value="GATASE_TYPE_1"/>
    <property type="match status" value="1"/>
</dbReference>
<keyword evidence="11" id="KW-0328">Glycosyltransferase</keyword>
<dbReference type="GO" id="GO:0004359">
    <property type="term" value="F:glutaminase activity"/>
    <property type="evidence" value="ECO:0007669"/>
    <property type="project" value="UniProtKB-EC"/>
</dbReference>
<evidence type="ECO:0000256" key="8">
    <source>
        <dbReference type="ARBA" id="ARBA00047838"/>
    </source>
</evidence>
<dbReference type="InterPro" id="IPR029062">
    <property type="entry name" value="Class_I_gatase-like"/>
</dbReference>
<sequence length="122" mass="14000">MQILAQSSEEGKLDGLGWIDGIVKKFDKKNISIKPKIPHLGWNSIHVNNNNPLFNGINEEMGFYFIHSYYFECNNREEEASSSFYGHYFSSSVNKGNIFGVQFHPEKSHKNGIQLLLNFSQL</sequence>
<keyword evidence="7" id="KW-0456">Lyase</keyword>
<dbReference type="InterPro" id="IPR010139">
    <property type="entry name" value="Imidazole-glycPsynth_HisH"/>
</dbReference>
<dbReference type="EC" id="2.4.2.-" evidence="11"/>
<dbReference type="GO" id="GO:0000107">
    <property type="term" value="F:imidazoleglycerol-phosphate synthase activity"/>
    <property type="evidence" value="ECO:0007669"/>
    <property type="project" value="RHEA"/>
</dbReference>
<keyword evidence="5" id="KW-0315">Glutamine amidotransferase</keyword>
<dbReference type="Gene3D" id="3.40.50.880">
    <property type="match status" value="1"/>
</dbReference>
<comment type="subunit">
    <text evidence="2">Heterodimer of HisH and HisF.</text>
</comment>